<sequence length="109" mass="12931">MNIRCLRFRIEFIKRFFLRNLLPQSPIAEILRVATSSPDITCIIIDFVVYAINCEKNSYFYLISNKNNAKNLNLFIICNYKLFLGYFCCILYYRSQTRATISPMYVSKK</sequence>
<keyword evidence="2" id="KW-1185">Reference proteome</keyword>
<feature type="transmembrane region" description="Helical" evidence="1">
    <location>
        <begin position="72"/>
        <end position="93"/>
    </location>
</feature>
<evidence type="ECO:0000313" key="2">
    <source>
        <dbReference type="Proteomes" id="UP000095283"/>
    </source>
</evidence>
<keyword evidence="1" id="KW-0812">Transmembrane</keyword>
<protein>
    <submittedName>
        <fullName evidence="3">Uncharacterized protein</fullName>
    </submittedName>
</protein>
<dbReference type="WBParaSite" id="Hba_03749">
    <property type="protein sequence ID" value="Hba_03749"/>
    <property type="gene ID" value="Hba_03749"/>
</dbReference>
<dbReference type="Proteomes" id="UP000095283">
    <property type="component" value="Unplaced"/>
</dbReference>
<organism evidence="2 3">
    <name type="scientific">Heterorhabditis bacteriophora</name>
    <name type="common">Entomopathogenic nematode worm</name>
    <dbReference type="NCBI Taxonomy" id="37862"/>
    <lineage>
        <taxon>Eukaryota</taxon>
        <taxon>Metazoa</taxon>
        <taxon>Ecdysozoa</taxon>
        <taxon>Nematoda</taxon>
        <taxon>Chromadorea</taxon>
        <taxon>Rhabditida</taxon>
        <taxon>Rhabditina</taxon>
        <taxon>Rhabditomorpha</taxon>
        <taxon>Strongyloidea</taxon>
        <taxon>Heterorhabditidae</taxon>
        <taxon>Heterorhabditis</taxon>
    </lineage>
</organism>
<evidence type="ECO:0000313" key="3">
    <source>
        <dbReference type="WBParaSite" id="Hba_03749"/>
    </source>
</evidence>
<keyword evidence="1" id="KW-1133">Transmembrane helix</keyword>
<dbReference type="AlphaFoldDB" id="A0A1I7WFJ3"/>
<reference evidence="3" key="1">
    <citation type="submission" date="2016-11" db="UniProtKB">
        <authorList>
            <consortium name="WormBaseParasite"/>
        </authorList>
    </citation>
    <scope>IDENTIFICATION</scope>
</reference>
<name>A0A1I7WFJ3_HETBA</name>
<accession>A0A1I7WFJ3</accession>
<proteinExistence type="predicted"/>
<keyword evidence="1" id="KW-0472">Membrane</keyword>
<evidence type="ECO:0000256" key="1">
    <source>
        <dbReference type="SAM" id="Phobius"/>
    </source>
</evidence>